<dbReference type="Gene3D" id="3.90.1720.10">
    <property type="entry name" value="endopeptidase domain like (from Nostoc punctiforme)"/>
    <property type="match status" value="1"/>
</dbReference>
<reference evidence="7 8" key="1">
    <citation type="submission" date="2015-11" db="EMBL/GenBank/DDBJ databases">
        <authorList>
            <person name="Lin W."/>
        </authorList>
    </citation>
    <scope>NUCLEOTIDE SEQUENCE [LARGE SCALE GENOMIC DNA]</scope>
    <source>
        <strain evidence="7 8">HCH-1</strain>
    </source>
</reference>
<gene>
    <name evidence="7" type="ORF">ASN18_1671</name>
</gene>
<dbReference type="InterPro" id="IPR038765">
    <property type="entry name" value="Papain-like_cys_pep_sf"/>
</dbReference>
<comment type="similarity">
    <text evidence="1">Belongs to the peptidase C40 family.</text>
</comment>
<evidence type="ECO:0000313" key="8">
    <source>
        <dbReference type="Proteomes" id="UP000060487"/>
    </source>
</evidence>
<feature type="domain" description="NlpC/P60" evidence="6">
    <location>
        <begin position="74"/>
        <end position="214"/>
    </location>
</feature>
<evidence type="ECO:0000256" key="3">
    <source>
        <dbReference type="ARBA" id="ARBA00022801"/>
    </source>
</evidence>
<keyword evidence="4" id="KW-0788">Thiol protease</keyword>
<comment type="caution">
    <text evidence="7">The sequence shown here is derived from an EMBL/GenBank/DDBJ whole genome shotgun (WGS) entry which is preliminary data.</text>
</comment>
<name>A0ABR5SFE1_9BACT</name>
<keyword evidence="5" id="KW-0732">Signal</keyword>
<feature type="signal peptide" evidence="5">
    <location>
        <begin position="1"/>
        <end position="25"/>
    </location>
</feature>
<protein>
    <recommendedName>
        <fullName evidence="6">NlpC/P60 domain-containing protein</fullName>
    </recommendedName>
</protein>
<keyword evidence="3" id="KW-0378">Hydrolase</keyword>
<keyword evidence="8" id="KW-1185">Reference proteome</keyword>
<dbReference type="Pfam" id="PF00877">
    <property type="entry name" value="NLPC_P60"/>
    <property type="match status" value="1"/>
</dbReference>
<evidence type="ECO:0000313" key="7">
    <source>
        <dbReference type="EMBL" id="KWT85778.1"/>
    </source>
</evidence>
<organism evidence="7 8">
    <name type="scientific">Candidatus Magnetominusculus xianensis</name>
    <dbReference type="NCBI Taxonomy" id="1748249"/>
    <lineage>
        <taxon>Bacteria</taxon>
        <taxon>Pseudomonadati</taxon>
        <taxon>Nitrospirota</taxon>
        <taxon>Nitrospiria</taxon>
        <taxon>Nitrospirales</taxon>
        <taxon>Nitrospiraceae</taxon>
        <taxon>Candidatus Magnetominusculus</taxon>
    </lineage>
</organism>
<dbReference type="SUPFAM" id="SSF54001">
    <property type="entry name" value="Cysteine proteinases"/>
    <property type="match status" value="1"/>
</dbReference>
<proteinExistence type="inferred from homology"/>
<sequence length="224" mass="25141">MKVKLFFLIVLIALCSLVVSGQAFAAKKSSKASFPAAVSHEGNNNKAEQLAEDQSPGEIKHTGFFKKMKQEVFSYLQQNVPFISKVYIGMGYRSSSNPDTTGESDCSNLVNAITRNSLIGTDYEFAPNEFSSQDMRENCHYVSLWDVKPGDLIFFSKGRRHNIIYHVGVITKVLFGTVHFVHASSNYGVVETVSGSETWRHYWGKQLHSFGRWKPDVFVKKQAA</sequence>
<accession>A0ABR5SFE1</accession>
<dbReference type="Proteomes" id="UP000060487">
    <property type="component" value="Unassembled WGS sequence"/>
</dbReference>
<evidence type="ECO:0000256" key="1">
    <source>
        <dbReference type="ARBA" id="ARBA00007074"/>
    </source>
</evidence>
<dbReference type="InterPro" id="IPR000064">
    <property type="entry name" value="NLP_P60_dom"/>
</dbReference>
<dbReference type="RefSeq" id="WP_085052290.1">
    <property type="nucleotide sequence ID" value="NZ_LNQR01000059.1"/>
</dbReference>
<feature type="chain" id="PRO_5046581938" description="NlpC/P60 domain-containing protein" evidence="5">
    <location>
        <begin position="26"/>
        <end position="224"/>
    </location>
</feature>
<dbReference type="PROSITE" id="PS51935">
    <property type="entry name" value="NLPC_P60"/>
    <property type="match status" value="1"/>
</dbReference>
<evidence type="ECO:0000256" key="5">
    <source>
        <dbReference type="SAM" id="SignalP"/>
    </source>
</evidence>
<evidence type="ECO:0000256" key="4">
    <source>
        <dbReference type="ARBA" id="ARBA00022807"/>
    </source>
</evidence>
<dbReference type="EMBL" id="LNQR01000059">
    <property type="protein sequence ID" value="KWT85778.1"/>
    <property type="molecule type" value="Genomic_DNA"/>
</dbReference>
<evidence type="ECO:0000256" key="2">
    <source>
        <dbReference type="ARBA" id="ARBA00022670"/>
    </source>
</evidence>
<evidence type="ECO:0000259" key="6">
    <source>
        <dbReference type="PROSITE" id="PS51935"/>
    </source>
</evidence>
<keyword evidence="2" id="KW-0645">Protease</keyword>